<dbReference type="PANTHER" id="PTHR31183">
    <property type="entry name" value="TRICHOPLEIN KERATIN FILAMENT-BINDING PROTEIN FAMILY MEMBER"/>
    <property type="match status" value="1"/>
</dbReference>
<evidence type="ECO:0000256" key="4">
    <source>
        <dbReference type="SAM" id="Coils"/>
    </source>
</evidence>
<sequence>MTGRNGKPLFFKNPSKVFIRRERRFIPDILENEERFSGSDKLSTQPSEEERLVLCSTMSGAAFKLQQRRHQERLIHEKQSYLHQQHDTKRLLDWENRTNAQIQQREISNLTQQLLKEDEEELKKRQQELKTLYGVEMDQWKTEVKDKLEVTTEQRMELIRERAYALKAKREAERQEFVKECYQRQWRDANDDLRAIDSKATLDRLAQDRKLMLESKKALMERQKAEEVAVGDSMTFLQDRDDDDDNHRCETNMRALDQQLKWKREHQAALLEQKKREEEEQLRHLAHLEEKSKEAHNQLLQKAKKEGDDMYQQMLQRSKQREDRKKIESDRDLILLQHALEKERHQVEVERAKKEEGKEAAFEYVQCLREQLKEEAAEKRATNAIRDEASEKIFAKNDARLAAEAEKRKQWMEEVKLSRQEQIRLKQQEIKRLREEEELDVLEFRASQLRQEEEERQRQEQAKQEVIQNMLANKAIMEKMARDRDAEKSEKFLLKKDIEYAERLHRQKLEIHKCAG</sequence>
<dbReference type="GO" id="GO:0005929">
    <property type="term" value="C:cilium"/>
    <property type="evidence" value="ECO:0007669"/>
    <property type="project" value="UniProtKB-SubCell"/>
</dbReference>
<keyword evidence="6" id="KW-1185">Reference proteome</keyword>
<reference evidence="5 6" key="1">
    <citation type="submission" date="2024-10" db="EMBL/GenBank/DDBJ databases">
        <title>Updated reference genomes for cyclostephanoid diatoms.</title>
        <authorList>
            <person name="Roberts W.R."/>
            <person name="Alverson A.J."/>
        </authorList>
    </citation>
    <scope>NUCLEOTIDE SEQUENCE [LARGE SCALE GENOMIC DNA]</scope>
    <source>
        <strain evidence="5 6">AJA010-31</strain>
    </source>
</reference>
<gene>
    <name evidence="5" type="ORF">ACHAWO_012349</name>
</gene>
<dbReference type="AlphaFoldDB" id="A0ABD3Q3U6"/>
<comment type="subcellular location">
    <subcellularLocation>
        <location evidence="1">Cell projection</location>
        <location evidence="1">Cilium</location>
    </subcellularLocation>
</comment>
<evidence type="ECO:0000256" key="3">
    <source>
        <dbReference type="ARBA" id="ARBA00023273"/>
    </source>
</evidence>
<comment type="caution">
    <text evidence="5">The sequence shown here is derived from an EMBL/GenBank/DDBJ whole genome shotgun (WGS) entry which is preliminary data.</text>
</comment>
<feature type="coiled-coil region" evidence="4">
    <location>
        <begin position="100"/>
        <end position="161"/>
    </location>
</feature>
<keyword evidence="3" id="KW-0966">Cell projection</keyword>
<evidence type="ECO:0000313" key="6">
    <source>
        <dbReference type="Proteomes" id="UP001530400"/>
    </source>
</evidence>
<protein>
    <recommendedName>
        <fullName evidence="7">Trichohyalin-plectin-homology domain-containing protein</fullName>
    </recommendedName>
</protein>
<name>A0ABD3Q3U6_9STRA</name>
<feature type="coiled-coil region" evidence="4">
    <location>
        <begin position="268"/>
        <end position="306"/>
    </location>
</feature>
<organism evidence="5 6">
    <name type="scientific">Cyclotella atomus</name>
    <dbReference type="NCBI Taxonomy" id="382360"/>
    <lineage>
        <taxon>Eukaryota</taxon>
        <taxon>Sar</taxon>
        <taxon>Stramenopiles</taxon>
        <taxon>Ochrophyta</taxon>
        <taxon>Bacillariophyta</taxon>
        <taxon>Coscinodiscophyceae</taxon>
        <taxon>Thalassiosirophycidae</taxon>
        <taxon>Stephanodiscales</taxon>
        <taxon>Stephanodiscaceae</taxon>
        <taxon>Cyclotella</taxon>
    </lineage>
</organism>
<evidence type="ECO:0000256" key="2">
    <source>
        <dbReference type="ARBA" id="ARBA00023069"/>
    </source>
</evidence>
<keyword evidence="4" id="KW-0175">Coiled coil</keyword>
<dbReference type="InterPro" id="IPR043596">
    <property type="entry name" value="CFAP53/TCHP"/>
</dbReference>
<evidence type="ECO:0000256" key="1">
    <source>
        <dbReference type="ARBA" id="ARBA00004138"/>
    </source>
</evidence>
<keyword evidence="2" id="KW-0969">Cilium</keyword>
<proteinExistence type="predicted"/>
<dbReference type="PANTHER" id="PTHR31183:SF1">
    <property type="entry name" value="CILIA- AND FLAGELLA-ASSOCIATED PROTEIN 53"/>
    <property type="match status" value="1"/>
</dbReference>
<accession>A0ABD3Q3U6</accession>
<feature type="coiled-coil region" evidence="4">
    <location>
        <begin position="416"/>
        <end position="469"/>
    </location>
</feature>
<evidence type="ECO:0000313" key="5">
    <source>
        <dbReference type="EMBL" id="KAL3794702.1"/>
    </source>
</evidence>
<dbReference type="EMBL" id="JALLPJ020000345">
    <property type="protein sequence ID" value="KAL3794702.1"/>
    <property type="molecule type" value="Genomic_DNA"/>
</dbReference>
<evidence type="ECO:0008006" key="7">
    <source>
        <dbReference type="Google" id="ProtNLM"/>
    </source>
</evidence>
<dbReference type="Proteomes" id="UP001530400">
    <property type="component" value="Unassembled WGS sequence"/>
</dbReference>